<dbReference type="EMBL" id="CP082237">
    <property type="protein sequence ID" value="QZT34064.1"/>
    <property type="molecule type" value="Genomic_DNA"/>
</dbReference>
<reference evidence="2 4" key="2">
    <citation type="journal article" date="2020" name="Extremophiles">
        <title>Genomic analysis of Caldalkalibacillus thermarum TA2.A1 reveals aerobic alkaliphilic metabolism and evolutionary hallmarks linking alkaliphilic bacteria and plant life.</title>
        <authorList>
            <person name="de Jong S.I."/>
            <person name="van den Broek M.A."/>
            <person name="Merkel A.Y."/>
            <person name="de la Torre Cortes P."/>
            <person name="Kalamorz F."/>
            <person name="Cook G.M."/>
            <person name="van Loosdrecht M.C.M."/>
            <person name="McMillan D.G.G."/>
        </authorList>
    </citation>
    <scope>NUCLEOTIDE SEQUENCE [LARGE SCALE GENOMIC DNA]</scope>
    <source>
        <strain evidence="2 4">TA2.A1</strain>
    </source>
</reference>
<dbReference type="AlphaFoldDB" id="F5L4Q2"/>
<dbReference type="Proteomes" id="UP000825179">
    <property type="component" value="Chromosome"/>
</dbReference>
<protein>
    <submittedName>
        <fullName evidence="1">Uncharacterized protein</fullName>
    </submittedName>
</protein>
<organism evidence="1 3">
    <name type="scientific">Caldalkalibacillus thermarum (strain TA2.A1)</name>
    <dbReference type="NCBI Taxonomy" id="986075"/>
    <lineage>
        <taxon>Bacteria</taxon>
        <taxon>Bacillati</taxon>
        <taxon>Bacillota</taxon>
        <taxon>Bacilli</taxon>
        <taxon>Bacillales</taxon>
        <taxon>Bacillaceae</taxon>
        <taxon>Caldalkalibacillus</taxon>
    </lineage>
</organism>
<dbReference type="Proteomes" id="UP000010716">
    <property type="component" value="Unassembled WGS sequence"/>
</dbReference>
<evidence type="ECO:0000313" key="1">
    <source>
        <dbReference type="EMBL" id="EGL83685.1"/>
    </source>
</evidence>
<evidence type="ECO:0000313" key="4">
    <source>
        <dbReference type="Proteomes" id="UP000825179"/>
    </source>
</evidence>
<gene>
    <name evidence="1" type="ORF">CathTA2_0765</name>
    <name evidence="2" type="ORF">HUR95_01085</name>
</gene>
<keyword evidence="4" id="KW-1185">Reference proteome</keyword>
<name>F5L4Q2_CALTT</name>
<reference evidence="1 3" key="1">
    <citation type="journal article" date="2011" name="J. Bacteriol.">
        <title>Draft genome sequence of the thermoalkaliphilic Caldalkalibacillus thermarum strain TA2.A1.</title>
        <authorList>
            <person name="Kalamorz F."/>
            <person name="Keis S."/>
            <person name="McMillan D.G."/>
            <person name="Olsson K."/>
            <person name="Stanton J.A."/>
            <person name="Stockwell P."/>
            <person name="Black M.A."/>
            <person name="Klingeman D.M."/>
            <person name="Land M.L."/>
            <person name="Han C.S."/>
            <person name="Martin S.L."/>
            <person name="Becher S.A."/>
            <person name="Peddie C.J."/>
            <person name="Morgan H.W."/>
            <person name="Matthies D."/>
            <person name="Preiss L."/>
            <person name="Meier T."/>
            <person name="Brown S.D."/>
            <person name="Cook G.M."/>
        </authorList>
    </citation>
    <scope>NUCLEOTIDE SEQUENCE [LARGE SCALE GENOMIC DNA]</scope>
    <source>
        <strain evidence="1 3">TA2.A1</strain>
    </source>
</reference>
<accession>F5L4Q2</accession>
<evidence type="ECO:0000313" key="3">
    <source>
        <dbReference type="Proteomes" id="UP000010716"/>
    </source>
</evidence>
<proteinExistence type="predicted"/>
<reference evidence="2" key="3">
    <citation type="submission" date="2021-08" db="EMBL/GenBank/DDBJ databases">
        <authorList>
            <person name="de Jong S."/>
            <person name="van den Broek M."/>
            <person name="Merkel A."/>
            <person name="de la Torre Cortes P."/>
            <person name="Kalamorz F."/>
            <person name="Cook G."/>
            <person name="van Loosdrecht M."/>
            <person name="McMillan D."/>
        </authorList>
    </citation>
    <scope>NUCLEOTIDE SEQUENCE</scope>
    <source>
        <strain evidence="2">TA2.A1</strain>
    </source>
</reference>
<dbReference type="KEGG" id="cthu:HUR95_01085"/>
<dbReference type="RefSeq" id="WP_007503264.1">
    <property type="nucleotide sequence ID" value="NZ_AFCE01000089.1"/>
</dbReference>
<evidence type="ECO:0000313" key="2">
    <source>
        <dbReference type="EMBL" id="QZT34064.1"/>
    </source>
</evidence>
<sequence>MFLRTLTLRQVAREGQKRNSKLDRPKTGGKRLAAIILDKYKINKKAQ</sequence>
<dbReference type="EMBL" id="AFCE01000089">
    <property type="protein sequence ID" value="EGL83685.1"/>
    <property type="molecule type" value="Genomic_DNA"/>
</dbReference>